<dbReference type="Gene3D" id="3.40.1360.10">
    <property type="match status" value="1"/>
</dbReference>
<dbReference type="Proteomes" id="UP000450917">
    <property type="component" value="Unassembled WGS sequence"/>
</dbReference>
<dbReference type="Pfam" id="PF03796">
    <property type="entry name" value="DnaB_C"/>
    <property type="match status" value="1"/>
</dbReference>
<comment type="caution">
    <text evidence="2">The sequence shown here is derived from an EMBL/GenBank/DDBJ whole genome shotgun (WGS) entry which is preliminary data.</text>
</comment>
<dbReference type="GO" id="GO:0006260">
    <property type="term" value="P:DNA replication"/>
    <property type="evidence" value="ECO:0007669"/>
    <property type="project" value="InterPro"/>
</dbReference>
<dbReference type="PANTHER" id="PTHR30153">
    <property type="entry name" value="REPLICATIVE DNA HELICASE DNAB"/>
    <property type="match status" value="1"/>
</dbReference>
<dbReference type="Pfam" id="PF13155">
    <property type="entry name" value="Toprim_2"/>
    <property type="match status" value="1"/>
</dbReference>
<accession>A0A7X2ZCI4</accession>
<dbReference type="GO" id="GO:0005524">
    <property type="term" value="F:ATP binding"/>
    <property type="evidence" value="ECO:0007669"/>
    <property type="project" value="InterPro"/>
</dbReference>
<dbReference type="InterPro" id="IPR027417">
    <property type="entry name" value="P-loop_NTPase"/>
</dbReference>
<proteinExistence type="predicted"/>
<dbReference type="InterPro" id="IPR034154">
    <property type="entry name" value="TOPRIM_DnaG/twinkle"/>
</dbReference>
<dbReference type="PANTHER" id="PTHR30153:SF2">
    <property type="entry name" value="REPLICATIVE DNA HELICASE"/>
    <property type="match status" value="1"/>
</dbReference>
<dbReference type="GO" id="GO:0005829">
    <property type="term" value="C:cytosol"/>
    <property type="evidence" value="ECO:0007669"/>
    <property type="project" value="TreeGrafter"/>
</dbReference>
<dbReference type="SUPFAM" id="SSF52540">
    <property type="entry name" value="P-loop containing nucleoside triphosphate hydrolases"/>
    <property type="match status" value="1"/>
</dbReference>
<dbReference type="InterPro" id="IPR007694">
    <property type="entry name" value="DNA_helicase_DnaB-like_C"/>
</dbReference>
<dbReference type="GO" id="GO:0003678">
    <property type="term" value="F:DNA helicase activity"/>
    <property type="evidence" value="ECO:0007669"/>
    <property type="project" value="InterPro"/>
</dbReference>
<sequence length="510" mass="56801">MSAAKPTFDLEELVSHYQKQLRDDANHYLRRRGIENETVEQYRIGFEPGKIGFYVQSGKLGDYFENRIIIPIVNKEGVPVDLIGRTIDNREPKYKTLLGIEDYLFNEPVLEQAEDVILCGGIFDVLSLAQSRLPAVCASAWMSFKDAHLEKLRDKRVFICLGNDELGRRESAKIEGQLQGISKQTFIVNLPESIRDVNDFFARVQNPLDTFMQLLNETMEEALLLPIAPDVKNITAYTEEYMKRYRGQVSGITTGIANLDEALIGGLRAGLYFIAGGASSGKTMLMKQIADEIAFSQIPVVYVSWDMTAFELWARSIARIIGTEPHRVLSGKASPDEVSRANKKYAFISKWMWTIECSLETSMDRVFATIERIASIAGRTPVVFIDHLNRVPTTGLQRQPQSVAEHQTMLAYVLKQWSREWGGPVLAAIPSNLGSEKLPEGVEASADVILGLKHGEPEETDGCVVNCALELLKHRNGPLARVPLRFNQREARFEAVTGAGKAGPVAPEGA</sequence>
<reference evidence="2 3" key="1">
    <citation type="submission" date="2019-11" db="EMBL/GenBank/DDBJ databases">
        <title>Draft genome sequences of five Paenibacillus species of dairy origin.</title>
        <authorList>
            <person name="Olajide A.M."/>
            <person name="Chen S."/>
            <person name="Lapointe G."/>
        </authorList>
    </citation>
    <scope>NUCLEOTIDE SEQUENCE [LARGE SCALE GENOMIC DNA]</scope>
    <source>
        <strain evidence="2 3">2CS3</strain>
    </source>
</reference>
<dbReference type="Gene3D" id="3.90.980.10">
    <property type="entry name" value="DNA primase, catalytic core, N-terminal domain"/>
    <property type="match status" value="1"/>
</dbReference>
<gene>
    <name evidence="2" type="ORF">GNP93_13530</name>
</gene>
<dbReference type="AlphaFoldDB" id="A0A7X2ZCI4"/>
<dbReference type="EMBL" id="WNZX01000010">
    <property type="protein sequence ID" value="MUG71693.1"/>
    <property type="molecule type" value="Genomic_DNA"/>
</dbReference>
<evidence type="ECO:0000313" key="2">
    <source>
        <dbReference type="EMBL" id="MUG71693.1"/>
    </source>
</evidence>
<dbReference type="Gene3D" id="3.40.50.300">
    <property type="entry name" value="P-loop containing nucleotide triphosphate hydrolases"/>
    <property type="match status" value="1"/>
</dbReference>
<dbReference type="CDD" id="cd01029">
    <property type="entry name" value="TOPRIM_primases"/>
    <property type="match status" value="1"/>
</dbReference>
<organism evidence="2 3">
    <name type="scientific">Paenibacillus validus</name>
    <dbReference type="NCBI Taxonomy" id="44253"/>
    <lineage>
        <taxon>Bacteria</taxon>
        <taxon>Bacillati</taxon>
        <taxon>Bacillota</taxon>
        <taxon>Bacilli</taxon>
        <taxon>Bacillales</taxon>
        <taxon>Paenibacillaceae</taxon>
        <taxon>Paenibacillus</taxon>
    </lineage>
</organism>
<protein>
    <submittedName>
        <fullName evidence="2">DNA primase</fullName>
    </submittedName>
</protein>
<dbReference type="SUPFAM" id="SSF56731">
    <property type="entry name" value="DNA primase core"/>
    <property type="match status" value="1"/>
</dbReference>
<evidence type="ECO:0000259" key="1">
    <source>
        <dbReference type="Pfam" id="PF03796"/>
    </source>
</evidence>
<dbReference type="InterPro" id="IPR037068">
    <property type="entry name" value="DNA_primase_core_N_sf"/>
</dbReference>
<evidence type="ECO:0000313" key="3">
    <source>
        <dbReference type="Proteomes" id="UP000450917"/>
    </source>
</evidence>
<keyword evidence="3" id="KW-1185">Reference proteome</keyword>
<name>A0A7X2ZCI4_9BACL</name>
<feature type="domain" description="SF4 helicase" evidence="1">
    <location>
        <begin position="251"/>
        <end position="494"/>
    </location>
</feature>